<evidence type="ECO:0000256" key="1">
    <source>
        <dbReference type="SAM" id="MobiDB-lite"/>
    </source>
</evidence>
<dbReference type="Pfam" id="PF03167">
    <property type="entry name" value="UDG"/>
    <property type="match status" value="1"/>
</dbReference>
<dbReference type="AlphaFoldDB" id="A0A8B6MAR1"/>
<sequence>MHAFVSALQSLRFENCFNPYSDRCPDCDRADAPMRRASVLSRILQAVESEGVDAIWVGRDLGYRGGRRTGLALTDDVHIGRHAARWGLAEERFTLGEAIAERTAAVIWSVLDRIDTRLFLWNVFPLHPHDNGKPFSNRPHNGKERQVGESALEQLIALARPRRIVAIGADAAAAASRVAADVPVFGVRHPSYGGQTQFLRQISDLYGLPPAKTGRMASDSQHRPEQQRLELEFTL</sequence>
<dbReference type="EMBL" id="CABFMQ020000090">
    <property type="protein sequence ID" value="VTZ51172.1"/>
    <property type="molecule type" value="Genomic_DNA"/>
</dbReference>
<dbReference type="InterPro" id="IPR005122">
    <property type="entry name" value="Uracil-DNA_glycosylase-like"/>
</dbReference>
<dbReference type="Proteomes" id="UP000485880">
    <property type="component" value="Unassembled WGS sequence"/>
</dbReference>
<feature type="domain" description="Uracil-DNA glycosylase-like" evidence="2">
    <location>
        <begin position="105"/>
        <end position="193"/>
    </location>
</feature>
<dbReference type="Gene3D" id="3.40.470.10">
    <property type="entry name" value="Uracil-DNA glycosylase-like domain"/>
    <property type="match status" value="1"/>
</dbReference>
<dbReference type="SUPFAM" id="SSF52141">
    <property type="entry name" value="Uracil-DNA glycosylase-like"/>
    <property type="match status" value="1"/>
</dbReference>
<proteinExistence type="predicted"/>
<organism evidence="3 4">
    <name type="scientific">Methylocella tundrae</name>
    <dbReference type="NCBI Taxonomy" id="227605"/>
    <lineage>
        <taxon>Bacteria</taxon>
        <taxon>Pseudomonadati</taxon>
        <taxon>Pseudomonadota</taxon>
        <taxon>Alphaproteobacteria</taxon>
        <taxon>Hyphomicrobiales</taxon>
        <taxon>Beijerinckiaceae</taxon>
        <taxon>Methylocella</taxon>
    </lineage>
</organism>
<gene>
    <name evidence="3" type="ORF">MPC4_320004</name>
</gene>
<evidence type="ECO:0000259" key="2">
    <source>
        <dbReference type="Pfam" id="PF03167"/>
    </source>
</evidence>
<feature type="compositionally biased region" description="Basic and acidic residues" evidence="1">
    <location>
        <begin position="220"/>
        <end position="235"/>
    </location>
</feature>
<comment type="caution">
    <text evidence="3">The sequence shown here is derived from an EMBL/GenBank/DDBJ whole genome shotgun (WGS) entry which is preliminary data.</text>
</comment>
<evidence type="ECO:0000313" key="4">
    <source>
        <dbReference type="Proteomes" id="UP000485880"/>
    </source>
</evidence>
<keyword evidence="4" id="KW-1185">Reference proteome</keyword>
<accession>A0A8B6MAR1</accession>
<dbReference type="CDD" id="cd10035">
    <property type="entry name" value="UDG_like"/>
    <property type="match status" value="1"/>
</dbReference>
<protein>
    <submittedName>
        <fullName evidence="3">Uracil-DNA glycosylase superfamily</fullName>
    </submittedName>
</protein>
<feature type="region of interest" description="Disordered" evidence="1">
    <location>
        <begin position="211"/>
        <end position="235"/>
    </location>
</feature>
<name>A0A8B6MAR1_METTU</name>
<evidence type="ECO:0000313" key="3">
    <source>
        <dbReference type="EMBL" id="VTZ51172.1"/>
    </source>
</evidence>
<reference evidence="3 4" key="1">
    <citation type="submission" date="2019-05" db="EMBL/GenBank/DDBJ databases">
        <authorList>
            <person name="Farhan Ul Haque M."/>
        </authorList>
    </citation>
    <scope>NUCLEOTIDE SEQUENCE [LARGE SCALE GENOMIC DNA]</scope>
    <source>
        <strain evidence="3">2</strain>
    </source>
</reference>
<dbReference type="InterPro" id="IPR036895">
    <property type="entry name" value="Uracil-DNA_glycosylase-like_sf"/>
</dbReference>